<reference evidence="2 3" key="1">
    <citation type="submission" date="2020-08" db="EMBL/GenBank/DDBJ databases">
        <title>Sequencing the genomes of 1000 actinobacteria strains.</title>
        <authorList>
            <person name="Klenk H.-P."/>
        </authorList>
    </citation>
    <scope>NUCLEOTIDE SEQUENCE [LARGE SCALE GENOMIC DNA]</scope>
    <source>
        <strain evidence="2 3">DSM 45258</strain>
    </source>
</reference>
<dbReference type="AlphaFoldDB" id="A0A839RK93"/>
<dbReference type="EMBL" id="JACHWS010000001">
    <property type="protein sequence ID" value="MBB3036594.1"/>
    <property type="molecule type" value="Genomic_DNA"/>
</dbReference>
<dbReference type="Proteomes" id="UP000567922">
    <property type="component" value="Unassembled WGS sequence"/>
</dbReference>
<evidence type="ECO:0000313" key="3">
    <source>
        <dbReference type="Proteomes" id="UP000567922"/>
    </source>
</evidence>
<comment type="caution">
    <text evidence="2">The sequence shown here is derived from an EMBL/GenBank/DDBJ whole genome shotgun (WGS) entry which is preliminary data.</text>
</comment>
<dbReference type="RefSeq" id="WP_064441745.1">
    <property type="nucleotide sequence ID" value="NZ_BDDI01000015.1"/>
</dbReference>
<dbReference type="OrthoDB" id="9856793at2"/>
<evidence type="ECO:0000256" key="1">
    <source>
        <dbReference type="SAM" id="Phobius"/>
    </source>
</evidence>
<keyword evidence="1" id="KW-0472">Membrane</keyword>
<feature type="transmembrane region" description="Helical" evidence="1">
    <location>
        <begin position="6"/>
        <end position="26"/>
    </location>
</feature>
<keyword evidence="3" id="KW-1185">Reference proteome</keyword>
<sequence>MTRTAWLLVVTVVVGIGLIAMLFRAAENDADRAQAQQVLPETVPELVPPVATVAPPALVPEATRVPVVVPDVTRVPVVVTEVTRVPVVVPDPVQPRNVAPAPIQNPQPEVAAPPVAEYTSEPAPQTTEPVMEPPPPAVSRVVITTVGAGKGHKIGPDMYQATTYGTASVVFRWESSGASGKVTGEKCTVVTEVTGPGGFSHIDRSASCTGRMRGDLTLSTPGIYTITTTVTGPDGITATGSLPFEIVAG</sequence>
<keyword evidence="1" id="KW-1133">Transmembrane helix</keyword>
<keyword evidence="1" id="KW-0812">Transmembrane</keyword>
<gene>
    <name evidence="2" type="ORF">FHU29_001028</name>
</gene>
<protein>
    <submittedName>
        <fullName evidence="2">Uncharacterized protein</fullName>
    </submittedName>
</protein>
<organism evidence="2 3">
    <name type="scientific">Hoyosella altamirensis</name>
    <dbReference type="NCBI Taxonomy" id="616997"/>
    <lineage>
        <taxon>Bacteria</taxon>
        <taxon>Bacillati</taxon>
        <taxon>Actinomycetota</taxon>
        <taxon>Actinomycetes</taxon>
        <taxon>Mycobacteriales</taxon>
        <taxon>Hoyosellaceae</taxon>
        <taxon>Hoyosella</taxon>
    </lineage>
</organism>
<name>A0A839RK93_9ACTN</name>
<accession>A0A839RK93</accession>
<evidence type="ECO:0000313" key="2">
    <source>
        <dbReference type="EMBL" id="MBB3036594.1"/>
    </source>
</evidence>
<proteinExistence type="predicted"/>